<dbReference type="SUPFAM" id="SSF49373">
    <property type="entry name" value="Invasin/intimin cell-adhesion fragments"/>
    <property type="match status" value="1"/>
</dbReference>
<feature type="chain" id="PRO_5017708355" description="Oxygen tolerance protein BatD" evidence="1">
    <location>
        <begin position="21"/>
        <end position="405"/>
    </location>
</feature>
<dbReference type="EMBL" id="QRDV01000001">
    <property type="protein sequence ID" value="RED46742.1"/>
    <property type="molecule type" value="Genomic_DNA"/>
</dbReference>
<protein>
    <recommendedName>
        <fullName evidence="4">Oxygen tolerance protein BatD</fullName>
    </recommendedName>
</protein>
<evidence type="ECO:0008006" key="4">
    <source>
        <dbReference type="Google" id="ProtNLM"/>
    </source>
</evidence>
<feature type="signal peptide" evidence="1">
    <location>
        <begin position="1"/>
        <end position="20"/>
    </location>
</feature>
<accession>A0A3D9HB88</accession>
<reference evidence="2 3" key="1">
    <citation type="submission" date="2018-07" db="EMBL/GenBank/DDBJ databases">
        <title>Genomic Encyclopedia of Type Strains, Phase III (KMG-III): the genomes of soil and plant-associated and newly described type strains.</title>
        <authorList>
            <person name="Whitman W."/>
        </authorList>
    </citation>
    <scope>NUCLEOTIDE SEQUENCE [LARGE SCALE GENOMIC DNA]</scope>
    <source>
        <strain evidence="2 3">CECT 7946</strain>
    </source>
</reference>
<keyword evidence="3" id="KW-1185">Reference proteome</keyword>
<dbReference type="AlphaFoldDB" id="A0A3D9HB88"/>
<gene>
    <name evidence="2" type="ORF">DFQ10_101515</name>
</gene>
<dbReference type="Proteomes" id="UP000256980">
    <property type="component" value="Unassembled WGS sequence"/>
</dbReference>
<organism evidence="2 3">
    <name type="scientific">Winogradskyella eximia</name>
    <dbReference type="NCBI Taxonomy" id="262006"/>
    <lineage>
        <taxon>Bacteria</taxon>
        <taxon>Pseudomonadati</taxon>
        <taxon>Bacteroidota</taxon>
        <taxon>Flavobacteriia</taxon>
        <taxon>Flavobacteriales</taxon>
        <taxon>Flavobacteriaceae</taxon>
        <taxon>Winogradskyella</taxon>
    </lineage>
</organism>
<evidence type="ECO:0000256" key="1">
    <source>
        <dbReference type="SAM" id="SignalP"/>
    </source>
</evidence>
<dbReference type="InterPro" id="IPR008964">
    <property type="entry name" value="Invasin/intimin_cell_adhesion"/>
</dbReference>
<dbReference type="OrthoDB" id="980944at2"/>
<evidence type="ECO:0000313" key="2">
    <source>
        <dbReference type="EMBL" id="RED46742.1"/>
    </source>
</evidence>
<dbReference type="InterPro" id="IPR013783">
    <property type="entry name" value="Ig-like_fold"/>
</dbReference>
<dbReference type="Gene3D" id="2.60.40.10">
    <property type="entry name" value="Immunoglobulins"/>
    <property type="match status" value="1"/>
</dbReference>
<dbReference type="RefSeq" id="WP_115815858.1">
    <property type="nucleotide sequence ID" value="NZ_QRDV01000001.1"/>
</dbReference>
<comment type="caution">
    <text evidence="2">The sequence shown here is derived from an EMBL/GenBank/DDBJ whole genome shotgun (WGS) entry which is preliminary data.</text>
</comment>
<name>A0A3D9HB88_9FLAO</name>
<keyword evidence="1" id="KW-0732">Signal</keyword>
<sequence length="405" mass="45566">MILKRTYLLLLGLILLSSFAVVQQNETLNKIELLTTQTEFEVGSSIILKFSTSKKEQPLLYCSNSYGSTVISSTLKNNILEFYIPENITKKIGVVNWKLLNETNPLSGQLNINPKAEVATLETYIGPPSIEAGETDYTMLVVIPTDSLDNPVPTNTLVNAKHQFLTSEETDDIFTKNLIAYRNIYSKKESGRMLVSSESIGINSKEFTINVMPAIPTDFKISATRPHDYADGNQITTFTTSIIKDKQNNVVSDGTFVTFFIKNKNQNILKTTGTTIDGIATSKMIHPDYEDNWNVKAYVDGMSESNSISVDYKQVIKDFDVAFSEKNRLITVGPLQSFMQQMIPDGLHVKLHIYKNNSRIETLTKTSFNGYVNFKLKSAIYNHGNYDFTIETAGISKEFKTKKLW</sequence>
<proteinExistence type="predicted"/>
<evidence type="ECO:0000313" key="3">
    <source>
        <dbReference type="Proteomes" id="UP000256980"/>
    </source>
</evidence>